<dbReference type="GO" id="GO:0000166">
    <property type="term" value="F:nucleotide binding"/>
    <property type="evidence" value="ECO:0007669"/>
    <property type="project" value="UniProtKB-KW"/>
</dbReference>
<dbReference type="OMA" id="DSEICTF"/>
<dbReference type="PANTHER" id="PTHR15045:SF1">
    <property type="entry name" value="FUCOSE-1-PHOSPHATE GUANYLYLTRANSFERASE"/>
    <property type="match status" value="1"/>
</dbReference>
<evidence type="ECO:0000259" key="3">
    <source>
        <dbReference type="Pfam" id="PF07959"/>
    </source>
</evidence>
<evidence type="ECO:0000256" key="1">
    <source>
        <dbReference type="ARBA" id="ARBA00022679"/>
    </source>
</evidence>
<dbReference type="GO" id="GO:0042350">
    <property type="term" value="P:GDP-L-fucose biosynthetic process"/>
    <property type="evidence" value="ECO:0007669"/>
    <property type="project" value="UniProtKB-ARBA"/>
</dbReference>
<dbReference type="Proteomes" id="UP000887565">
    <property type="component" value="Unplaced"/>
</dbReference>
<reference evidence="5" key="1">
    <citation type="submission" date="2022-11" db="UniProtKB">
        <authorList>
            <consortium name="WormBaseParasite"/>
        </authorList>
    </citation>
    <scope>IDENTIFICATION</scope>
</reference>
<organism evidence="4 5">
    <name type="scientific">Romanomermis culicivorax</name>
    <name type="common">Nematode worm</name>
    <dbReference type="NCBI Taxonomy" id="13658"/>
    <lineage>
        <taxon>Eukaryota</taxon>
        <taxon>Metazoa</taxon>
        <taxon>Ecdysozoa</taxon>
        <taxon>Nematoda</taxon>
        <taxon>Enoplea</taxon>
        <taxon>Dorylaimia</taxon>
        <taxon>Mermithida</taxon>
        <taxon>Mermithoidea</taxon>
        <taxon>Mermithidae</taxon>
        <taxon>Romanomermis</taxon>
    </lineage>
</organism>
<accession>A0A915KJW5</accession>
<dbReference type="WBParaSite" id="nRc.2.0.1.t39049-RA">
    <property type="protein sequence ID" value="nRc.2.0.1.t39049-RA"/>
    <property type="gene ID" value="nRc.2.0.1.g39049"/>
</dbReference>
<dbReference type="AlphaFoldDB" id="A0A915KJW5"/>
<dbReference type="PANTHER" id="PTHR15045">
    <property type="entry name" value="FUCOSE-1-PHOSPHATE GUANYLYLTRANSFERASE"/>
    <property type="match status" value="1"/>
</dbReference>
<evidence type="ECO:0000256" key="2">
    <source>
        <dbReference type="ARBA" id="ARBA00022741"/>
    </source>
</evidence>
<feature type="domain" description="GDP-fucose pyrophosphorylase" evidence="3">
    <location>
        <begin position="93"/>
        <end position="356"/>
    </location>
</feature>
<dbReference type="Pfam" id="PF07959">
    <property type="entry name" value="Fucose_pyrophosphorylase"/>
    <property type="match status" value="1"/>
</dbReference>
<dbReference type="InterPro" id="IPR012887">
    <property type="entry name" value="GDP_fucose_pyrophosphorylase"/>
</dbReference>
<evidence type="ECO:0000313" key="5">
    <source>
        <dbReference type="WBParaSite" id="nRc.2.0.1.t39049-RA"/>
    </source>
</evidence>
<proteinExistence type="predicted"/>
<keyword evidence="1" id="KW-0808">Transferase</keyword>
<sequence>MGLDQLSATKKAMIQNATFDIVVLTTFDEAQKLSFEYFLDEFKHRSEANSLKYKNVEFFVFVDVDFGVKLGSGGSVLFALHYLEEKFGGNFLLKQKRILLIPVSGMSQRQVNGTILGKIFNLAPLAADRETTFFDIKMMSYEKLIPFMPPGVLIAASDILEFYEDLPNFEGTSSKDICLSNRKIPDSIFKKDGFTVLAFKSDLKTAFNHGCYIFERKPEHDSAKFVEIHDDIRLVLQKPTAEELIKNHACFVDQETAEKYTYIDGVLFVGFDAIETLINFIRSEKFRIDSEICTFGDFLRPLGAQNSIAYAKCSTQKKLYHLLRPFSIRGLIFRNSVFYHMGTFPELLRHYCSPLESSFMKNFGGGIKPISNCIFLPKKCDTVTQD</sequence>
<protein>
    <submittedName>
        <fullName evidence="5">L-fucokinase domain-containing protein</fullName>
    </submittedName>
</protein>
<name>A0A915KJW5_ROMCU</name>
<evidence type="ECO:0000313" key="4">
    <source>
        <dbReference type="Proteomes" id="UP000887565"/>
    </source>
</evidence>
<keyword evidence="4" id="KW-1185">Reference proteome</keyword>
<keyword evidence="2" id="KW-0547">Nucleotide-binding</keyword>
<dbReference type="GO" id="GO:0016772">
    <property type="term" value="F:transferase activity, transferring phosphorus-containing groups"/>
    <property type="evidence" value="ECO:0007669"/>
    <property type="project" value="InterPro"/>
</dbReference>